<sequence length="1393" mass="158835">MTRKYEEFISVDADFIPVFSEHSDKKFPNKWKSFYPHDSFKSIISQLADTLEKGSVSKDLPIWMHGAYGTGKTFASFVIKHILEDDLRDVEAYFAANNMQSLYARIAGVRNCGKILVVHRSSSASVVGDNRLFNCIIESIKSALTKGGYTYRGGKSQYDNILSTLKDPSASFNFANAFEKHKKKFEGYADADSVIHDLEELGIDDSMDLLETIVEVSELEHYNWSSSYDDVINWIDDVVKGNNLYAIVFIWDEFTEFFKNNQNNITGLQEIAQASSRINFYFFLITHSGTQIINDQKAKKIIEARFKIRSIDMAEATAFKLMGQAIKHDPDLSSEWGKLSDDLWGRVERVTKSTIVYYAKDTNEAELQNLLPLHPYAAYLLKVISKEISSNQRTMFQFLSGDYQDGDSEKSNFRWFIKNHDNAMGGWNYLTADYIWDYFFTSDNVDLNDVFKSAIAQYDNYVSVCGGDEDKQRVLKVALLLSAIQQKNGTGRVQGQSALLRATLNNISTAFVGTLIQTLIASIMTEFVSKGIFSTIQENNDTLYIPPVGNVDQERLDKLKDDVKRQISFEKILADSANNVAEQFMPDGYLKYRYQKYLVTPSSYKNDLDHAKSIGSHLIPVFYIFAQNDAEQAQCKNIIDKIQNDVGRNVVLVDFSSTPFTDAAYEKFLLSKTDERYYGEDSNQGKLARQNAANVIADWKRKLSVTRIDIYPQNDGQPNQVQGGGNLRKKLKEFNAHWFGCGLEEISINDKLFAPSGFKDTVAQMAMNRLAISNNYSYLKQISTKLTNENIWANPDYVSSLPNHSVSKMKKCIMDTIETSFRKNSMVAITDIWSALQQPPFGLLSCTGAVFLLGFLLKEYADGTYYKFDGANTVALNHTDLSDLIFSVVKGQPKANGQFIVKQTPEHVEFCHITGNVFKIAKDKQNSIQDVAKNINLFLRNNEYPLWSLKRYIANELDDEDMCDEFVHAIRLYCELISPNKMAGRDTNKIAEDLYALYKRNAGIDSRLEEIVRVENMKTGMEYYIAAYKPELIQVIKRLGVQSQELLIALNKKMSADSSYLWDIGDTNHQIDNLFLDYTLIDTLNRILAEKQVSFEAAFQAVEKKLNIVKLPDALLTEMRPDLKEIFRSLYAIRNRSINNKAEIIKQISRQADAFNTFFANQMDVFSASLRKHIGDISADEMSYLFAQAESKSLFKMPDEFILNMTNRLKSFRKDKKINRLYQLWQDTTGCTSPAEWSKQEKIPILCLFEGSYEIARKTFELLNRTRNAQSEAEIDDGIAFISRDVPKIINNSNRYNQIFRTFFCGEYAYIIDDIEELKDAFVSTVGGDAYSWVSNRTATNECVRKLAESKYQNTYRQKVVDKICSLSPDEAQKLLVELIEDKPLVGINILKG</sequence>
<dbReference type="RefSeq" id="WP_093795253.1">
    <property type="nucleotide sequence ID" value="NZ_CP155571.1"/>
</dbReference>
<reference evidence="1" key="1">
    <citation type="submission" date="2024-05" db="EMBL/GenBank/DDBJ databases">
        <title>Isolation and characterization of Sporomusa carbonis sp. nov., a carboxydotrophic hydrogenogen in the genus of Sporomusa isolated from a charcoal burning pile.</title>
        <authorList>
            <person name="Boeer T."/>
            <person name="Rosenbaum F."/>
            <person name="Eysell L."/>
            <person name="Mueller V."/>
            <person name="Daniel R."/>
            <person name="Poehlein A."/>
        </authorList>
    </citation>
    <scope>NUCLEOTIDE SEQUENCE [LARGE SCALE GENOMIC DNA]</scope>
    <source>
        <strain evidence="1">DSM 3132</strain>
    </source>
</reference>
<keyword evidence="2" id="KW-1185">Reference proteome</keyword>
<proteinExistence type="predicted"/>
<dbReference type="Proteomes" id="UP000216052">
    <property type="component" value="Chromosome"/>
</dbReference>
<name>A0ABZ3J222_SPOA4</name>
<organism evidence="1 2">
    <name type="scientific">Sporomusa acidovorans (strain ATCC 49682 / DSM 3132 / Mol)</name>
    <dbReference type="NCBI Taxonomy" id="1123286"/>
    <lineage>
        <taxon>Bacteria</taxon>
        <taxon>Bacillati</taxon>
        <taxon>Bacillota</taxon>
        <taxon>Negativicutes</taxon>
        <taxon>Selenomonadales</taxon>
        <taxon>Sporomusaceae</taxon>
        <taxon>Sporomusa</taxon>
    </lineage>
</organism>
<evidence type="ECO:0000313" key="2">
    <source>
        <dbReference type="Proteomes" id="UP000216052"/>
    </source>
</evidence>
<gene>
    <name evidence="1" type="ORF">SPACI_021790</name>
</gene>
<evidence type="ECO:0000313" key="1">
    <source>
        <dbReference type="EMBL" id="XFO72133.1"/>
    </source>
</evidence>
<accession>A0ABZ3J222</accession>
<protein>
    <submittedName>
        <fullName evidence="1">Uncharacterized protein</fullName>
    </submittedName>
</protein>
<dbReference type="EMBL" id="CP155571">
    <property type="protein sequence ID" value="XFO72133.1"/>
    <property type="molecule type" value="Genomic_DNA"/>
</dbReference>